<keyword evidence="4" id="KW-1185">Reference proteome</keyword>
<dbReference type="GO" id="GO:0006508">
    <property type="term" value="P:proteolysis"/>
    <property type="evidence" value="ECO:0007669"/>
    <property type="project" value="InterPro"/>
</dbReference>
<organism evidence="3 4">
    <name type="scientific">Daphnia sinensis</name>
    <dbReference type="NCBI Taxonomy" id="1820382"/>
    <lineage>
        <taxon>Eukaryota</taxon>
        <taxon>Metazoa</taxon>
        <taxon>Ecdysozoa</taxon>
        <taxon>Arthropoda</taxon>
        <taxon>Crustacea</taxon>
        <taxon>Branchiopoda</taxon>
        <taxon>Diplostraca</taxon>
        <taxon>Cladocera</taxon>
        <taxon>Anomopoda</taxon>
        <taxon>Daphniidae</taxon>
        <taxon>Daphnia</taxon>
        <taxon>Daphnia similis group</taxon>
    </lineage>
</organism>
<proteinExistence type="predicted"/>
<dbReference type="Pfam" id="PF00089">
    <property type="entry name" value="Trypsin"/>
    <property type="match status" value="1"/>
</dbReference>
<protein>
    <recommendedName>
        <fullName evidence="2">Peptidase S1 domain-containing protein</fullName>
    </recommendedName>
</protein>
<dbReference type="FunFam" id="2.40.10.10:FF:000068">
    <property type="entry name" value="transmembrane protease serine 2"/>
    <property type="match status" value="1"/>
</dbReference>
<dbReference type="InterPro" id="IPR009003">
    <property type="entry name" value="Peptidase_S1_PA"/>
</dbReference>
<dbReference type="Proteomes" id="UP000820818">
    <property type="component" value="Linkage Group LG4"/>
</dbReference>
<dbReference type="InterPro" id="IPR043504">
    <property type="entry name" value="Peptidase_S1_PA_chymotrypsin"/>
</dbReference>
<dbReference type="PANTHER" id="PTHR24258:SF140">
    <property type="entry name" value="BCDNA.GH08420-RELATED"/>
    <property type="match status" value="1"/>
</dbReference>
<dbReference type="PROSITE" id="PS50240">
    <property type="entry name" value="TRYPSIN_DOM"/>
    <property type="match status" value="1"/>
</dbReference>
<evidence type="ECO:0000256" key="1">
    <source>
        <dbReference type="ARBA" id="ARBA00023157"/>
    </source>
</evidence>
<evidence type="ECO:0000313" key="3">
    <source>
        <dbReference type="EMBL" id="KAI9559773.1"/>
    </source>
</evidence>
<dbReference type="SMART" id="SM00020">
    <property type="entry name" value="Tryp_SPc"/>
    <property type="match status" value="1"/>
</dbReference>
<dbReference type="GO" id="GO:0004252">
    <property type="term" value="F:serine-type endopeptidase activity"/>
    <property type="evidence" value="ECO:0007669"/>
    <property type="project" value="InterPro"/>
</dbReference>
<evidence type="ECO:0000259" key="2">
    <source>
        <dbReference type="PROSITE" id="PS50240"/>
    </source>
</evidence>
<dbReference type="AlphaFoldDB" id="A0AAD5LL32"/>
<dbReference type="InterPro" id="IPR001314">
    <property type="entry name" value="Peptidase_S1A"/>
</dbReference>
<reference evidence="3 4" key="1">
    <citation type="submission" date="2022-05" db="EMBL/GenBank/DDBJ databases">
        <title>A multi-omics perspective on studying reproductive biology in Daphnia sinensis.</title>
        <authorList>
            <person name="Jia J."/>
        </authorList>
    </citation>
    <scope>NUCLEOTIDE SEQUENCE [LARGE SCALE GENOMIC DNA]</scope>
    <source>
        <strain evidence="3 4">WSL</strain>
    </source>
</reference>
<dbReference type="PANTHER" id="PTHR24258">
    <property type="entry name" value="SERINE PROTEASE-RELATED"/>
    <property type="match status" value="1"/>
</dbReference>
<gene>
    <name evidence="3" type="ORF">GHT06_013779</name>
</gene>
<dbReference type="PRINTS" id="PR00722">
    <property type="entry name" value="CHYMOTRYPSIN"/>
</dbReference>
<keyword evidence="1" id="KW-1015">Disulfide bond</keyword>
<dbReference type="CDD" id="cd00190">
    <property type="entry name" value="Tryp_SPc"/>
    <property type="match status" value="1"/>
</dbReference>
<dbReference type="SUPFAM" id="SSF50494">
    <property type="entry name" value="Trypsin-like serine proteases"/>
    <property type="match status" value="1"/>
</dbReference>
<dbReference type="Gene3D" id="2.40.10.10">
    <property type="entry name" value="Trypsin-like serine proteases"/>
    <property type="match status" value="1"/>
</dbReference>
<dbReference type="EMBL" id="WJBH02000004">
    <property type="protein sequence ID" value="KAI9559773.1"/>
    <property type="molecule type" value="Genomic_DNA"/>
</dbReference>
<dbReference type="InterPro" id="IPR001254">
    <property type="entry name" value="Trypsin_dom"/>
</dbReference>
<name>A0AAD5LL32_9CRUS</name>
<comment type="caution">
    <text evidence="3">The sequence shown here is derived from an EMBL/GenBank/DDBJ whole genome shotgun (WGS) entry which is preliminary data.</text>
</comment>
<feature type="domain" description="Peptidase S1" evidence="2">
    <location>
        <begin position="107"/>
        <end position="340"/>
    </location>
</feature>
<evidence type="ECO:0000313" key="4">
    <source>
        <dbReference type="Proteomes" id="UP000820818"/>
    </source>
</evidence>
<accession>A0AAD5LL32</accession>
<sequence length="397" mass="43392">MPLENKQGRMELMMPHLLKSIILRHDVKHRLISKRVPPLFVLLSILKGHTKVNYCDRTAHNKYGSCVLKGHHSNESLPSRTMKFTIAYLFSVLYLSAAGAPTHDGRIIGGEIASPGQFPYIVSLTENNRHFCSGFIYSAKWIVTTASCIVGKSAGNLKVITGQQDLTVLDPHEESHAVYRIVPFSEYDPTNQLHDVALLQLTNNITYVTPNGVYFINYNEVDMTNPEATIMGWGANQEGGFESTRLHYATTAIQNEMDCGDYTGTDFQLATMVCTNAATTTSATAGAPCQYDEGSPLVQYINSKPTVVGVMSKNRGCSVDQSSVYTRLSVYYSWFLKTAGQQELDNTSTATTLEPGTTSTIADVTTTKSDVTTVTEPAVTTVTEANAATTVAEEVVL</sequence>